<proteinExistence type="predicted"/>
<evidence type="ECO:0000313" key="1">
    <source>
        <dbReference type="EMBL" id="XDK26607.1"/>
    </source>
</evidence>
<dbReference type="KEGG" id="vih:AB0763_16340"/>
<gene>
    <name evidence="1" type="ORF">AB0763_16340</name>
</gene>
<geneLocation type="plasmid" evidence="1">
    <name>p-HB236076</name>
</geneLocation>
<organism evidence="1">
    <name type="scientific">Vibrio sp. HB236076</name>
    <dbReference type="NCBI Taxonomy" id="3232307"/>
    <lineage>
        <taxon>Bacteria</taxon>
        <taxon>Pseudomonadati</taxon>
        <taxon>Pseudomonadota</taxon>
        <taxon>Gammaproteobacteria</taxon>
        <taxon>Vibrionales</taxon>
        <taxon>Vibrionaceae</taxon>
        <taxon>Vibrio</taxon>
    </lineage>
</organism>
<dbReference type="RefSeq" id="WP_306099513.1">
    <property type="nucleotide sequence ID" value="NZ_CP162602.1"/>
</dbReference>
<dbReference type="EMBL" id="CP162602">
    <property type="protein sequence ID" value="XDK26607.1"/>
    <property type="molecule type" value="Genomic_DNA"/>
</dbReference>
<accession>A0AB39HFB8</accession>
<sequence>MAKQSADKKLIQRKNQWLLSQVEVDYPTKESLIGRDLYFNYTKTQETVQLSLDNLMPASPLVEEFYLVDFHRLTIIFSLLQSQHWPQERDQAMVLEFLSQIILDGEVSLYVGFRQQEAICAAIVTQEQDAWLISDTVSAKGGLTGLDIAYALYHHLVEHGESAEQLYVELPHNIH</sequence>
<reference evidence="1" key="1">
    <citation type="submission" date="2024-07" db="EMBL/GenBank/DDBJ databases">
        <title>Genome Analysis of a Potential Novel Vibrio Species Secreting pH- and Thermo-stable Alginate Lyase and its Application in Producing Alginate Oligosaccharides.</title>
        <authorList>
            <person name="Huang H."/>
            <person name="Bao K."/>
        </authorList>
    </citation>
    <scope>NUCLEOTIDE SEQUENCE</scope>
    <source>
        <strain evidence="1">HB236076</strain>
        <plasmid evidence="1">p-HB236076</plasmid>
    </source>
</reference>
<name>A0AB39HFB8_9VIBR</name>
<dbReference type="AlphaFoldDB" id="A0AB39HFB8"/>
<protein>
    <submittedName>
        <fullName evidence="1">Flavodoxin</fullName>
    </submittedName>
</protein>
<keyword evidence="1" id="KW-0614">Plasmid</keyword>